<evidence type="ECO:0000313" key="10">
    <source>
        <dbReference type="EMBL" id="KAB2352773.1"/>
    </source>
</evidence>
<feature type="transmembrane region" description="Helical" evidence="8">
    <location>
        <begin position="175"/>
        <end position="192"/>
    </location>
</feature>
<dbReference type="AlphaFoldDB" id="A0A6H9ZBA1"/>
<dbReference type="InterPro" id="IPR050545">
    <property type="entry name" value="Mycobact_MmpL"/>
</dbReference>
<dbReference type="InterPro" id="IPR004869">
    <property type="entry name" value="MMPL_dom"/>
</dbReference>
<dbReference type="PANTHER" id="PTHR33406:SF11">
    <property type="entry name" value="MEMBRANE PROTEIN SCO6666-RELATED"/>
    <property type="match status" value="1"/>
</dbReference>
<feature type="transmembrane region" description="Helical" evidence="8">
    <location>
        <begin position="665"/>
        <end position="687"/>
    </location>
</feature>
<accession>A0A6H9ZBA1</accession>
<feature type="transmembrane region" description="Helical" evidence="8">
    <location>
        <begin position="527"/>
        <end position="546"/>
    </location>
</feature>
<reference evidence="10 11" key="1">
    <citation type="submission" date="2019-09" db="EMBL/GenBank/DDBJ databases">
        <title>Actinomadura physcomitrii sp. nov., a novel actinomycete isolated from moss [Physcomitrium sphaericum (Ludw) Fuernr].</title>
        <authorList>
            <person name="Zhuang X."/>
            <person name="Liu C."/>
        </authorList>
    </citation>
    <scope>NUCLEOTIDE SEQUENCE [LARGE SCALE GENOMIC DNA]</scope>
    <source>
        <strain evidence="10 11">HMC1</strain>
    </source>
</reference>
<feature type="domain" description="Membrane transport protein MMPL" evidence="9">
    <location>
        <begin position="44"/>
        <end position="369"/>
    </location>
</feature>
<keyword evidence="4 8" id="KW-0812">Transmembrane</keyword>
<evidence type="ECO:0000256" key="4">
    <source>
        <dbReference type="ARBA" id="ARBA00022692"/>
    </source>
</evidence>
<comment type="subcellular location">
    <subcellularLocation>
        <location evidence="1">Cell membrane</location>
        <topology evidence="1">Multi-pass membrane protein</topology>
    </subcellularLocation>
</comment>
<proteinExistence type="inferred from homology"/>
<sequence length="743" mass="77510">MSPMARWCFRHRLIVLLLWAAALAGAFLASGSAGTSFSNDFKLPASESVRAAELMRAAFPEQSGDTDVVVWRVDGGGTVRDAIVRDRMQAALDRIATLPDVGQVVSPYKPEGAGQTSSDGRTAYAQVTFTQPADDLATDRIKRVVDTARSTATDGLRVEVGGQAAGRTDQPPPHLAEFVGLVAAAVVLFLAFGSFLAMLLPLVTAVFGVGLGLMGIGLLSHAMTVPDAALLLGTLIGLGVGIDYALFIVSRHRAGLHEGLSPEEAAVTAARTSGRSVLFAGGIVCIALLGMLALNLQFLNGIAVATSLTVLLGVAAALTLLPALLGLLGTRVLSRRERRRLDAPESIGENDGRGVTARWADVLQRRPRIVAAAALVLVTVISLPAFSLRLGTSDQGTLPESNTARRAYDMLADGFGPGFNGPLQLVVRGRGGDMPPAALRQLVNDVRETRGVEQVVAVPLGQAAGGTGQRMAVVQVVPTTAPQDAQTYELIDRLRAVPAADAGSLEVLVGGGTALNKDLASALTSRLPLFIGTIAVLGSALLLLAFRSLVVALLAALMNVAAAGAAFGITVALFQWGWGTDVLGIGKPVPITSFLPVIMIAMLFGLSMDYQVFLVGRMREEWLRTRDPRRAVRIGLARGGRVITSAAVIMISVFGAFVLSGDMEGVLVGAGLAGAVAVDAFVLRMALVPAVMTMLGRTTWWLPPRLAGAHGTSPDTLVAPTPVNESRSAHAERNVSAGEGLDR</sequence>
<evidence type="ECO:0000256" key="2">
    <source>
        <dbReference type="ARBA" id="ARBA00010157"/>
    </source>
</evidence>
<evidence type="ECO:0000256" key="6">
    <source>
        <dbReference type="ARBA" id="ARBA00023136"/>
    </source>
</evidence>
<organism evidence="10 11">
    <name type="scientific">Actinomadura rudentiformis</name>
    <dbReference type="NCBI Taxonomy" id="359158"/>
    <lineage>
        <taxon>Bacteria</taxon>
        <taxon>Bacillati</taxon>
        <taxon>Actinomycetota</taxon>
        <taxon>Actinomycetes</taxon>
        <taxon>Streptosporangiales</taxon>
        <taxon>Thermomonosporaceae</taxon>
        <taxon>Actinomadura</taxon>
    </lineage>
</organism>
<name>A0A6H9ZBA1_9ACTN</name>
<evidence type="ECO:0000256" key="1">
    <source>
        <dbReference type="ARBA" id="ARBA00004651"/>
    </source>
</evidence>
<comment type="caution">
    <text evidence="10">The sequence shown here is derived from an EMBL/GenBank/DDBJ whole genome shotgun (WGS) entry which is preliminary data.</text>
</comment>
<keyword evidence="11" id="KW-1185">Reference proteome</keyword>
<comment type="similarity">
    <text evidence="2">Belongs to the resistance-nodulation-cell division (RND) (TC 2.A.6) family. MmpL subfamily.</text>
</comment>
<feature type="transmembrane region" description="Helical" evidence="8">
    <location>
        <begin position="636"/>
        <end position="659"/>
    </location>
</feature>
<evidence type="ECO:0000256" key="8">
    <source>
        <dbReference type="SAM" id="Phobius"/>
    </source>
</evidence>
<feature type="transmembrane region" description="Helical" evidence="8">
    <location>
        <begin position="594"/>
        <end position="615"/>
    </location>
</feature>
<evidence type="ECO:0000256" key="7">
    <source>
        <dbReference type="SAM" id="MobiDB-lite"/>
    </source>
</evidence>
<evidence type="ECO:0000259" key="9">
    <source>
        <dbReference type="Pfam" id="PF03176"/>
    </source>
</evidence>
<dbReference type="PANTHER" id="PTHR33406">
    <property type="entry name" value="MEMBRANE PROTEIN MJ1562-RELATED"/>
    <property type="match status" value="1"/>
</dbReference>
<evidence type="ECO:0000313" key="11">
    <source>
        <dbReference type="Proteomes" id="UP000468735"/>
    </source>
</evidence>
<gene>
    <name evidence="10" type="ORF">F8566_02115</name>
</gene>
<feature type="transmembrane region" description="Helical" evidence="8">
    <location>
        <begin position="302"/>
        <end position="330"/>
    </location>
</feature>
<feature type="region of interest" description="Disordered" evidence="7">
    <location>
        <begin position="712"/>
        <end position="743"/>
    </location>
</feature>
<dbReference type="GO" id="GO:0005886">
    <property type="term" value="C:plasma membrane"/>
    <property type="evidence" value="ECO:0007669"/>
    <property type="project" value="UniProtKB-SubCell"/>
</dbReference>
<dbReference type="OrthoDB" id="7051771at2"/>
<dbReference type="Proteomes" id="UP000468735">
    <property type="component" value="Unassembled WGS sequence"/>
</dbReference>
<protein>
    <submittedName>
        <fullName evidence="10">MMPL family transporter</fullName>
    </submittedName>
</protein>
<feature type="domain" description="Membrane transport protein MMPL" evidence="9">
    <location>
        <begin position="437"/>
        <end position="705"/>
    </location>
</feature>
<feature type="transmembrane region" description="Helical" evidence="8">
    <location>
        <begin position="228"/>
        <end position="249"/>
    </location>
</feature>
<keyword evidence="5 8" id="KW-1133">Transmembrane helix</keyword>
<dbReference type="EMBL" id="WBMT01000001">
    <property type="protein sequence ID" value="KAB2352773.1"/>
    <property type="molecule type" value="Genomic_DNA"/>
</dbReference>
<evidence type="ECO:0000256" key="5">
    <source>
        <dbReference type="ARBA" id="ARBA00022989"/>
    </source>
</evidence>
<dbReference type="Gene3D" id="1.20.1640.10">
    <property type="entry name" value="Multidrug efflux transporter AcrB transmembrane domain"/>
    <property type="match status" value="2"/>
</dbReference>
<feature type="transmembrane region" description="Helical" evidence="8">
    <location>
        <begin position="369"/>
        <end position="388"/>
    </location>
</feature>
<feature type="transmembrane region" description="Helical" evidence="8">
    <location>
        <begin position="277"/>
        <end position="296"/>
    </location>
</feature>
<feature type="transmembrane region" description="Helical" evidence="8">
    <location>
        <begin position="199"/>
        <end position="222"/>
    </location>
</feature>
<dbReference type="Pfam" id="PF03176">
    <property type="entry name" value="MMPL"/>
    <property type="match status" value="2"/>
</dbReference>
<keyword evidence="6 8" id="KW-0472">Membrane</keyword>
<evidence type="ECO:0000256" key="3">
    <source>
        <dbReference type="ARBA" id="ARBA00022475"/>
    </source>
</evidence>
<feature type="transmembrane region" description="Helical" evidence="8">
    <location>
        <begin position="553"/>
        <end position="574"/>
    </location>
</feature>
<keyword evidence="3" id="KW-1003">Cell membrane</keyword>
<dbReference type="SUPFAM" id="SSF82866">
    <property type="entry name" value="Multidrug efflux transporter AcrB transmembrane domain"/>
    <property type="match status" value="2"/>
</dbReference>